<dbReference type="EMBL" id="CP013140">
    <property type="protein sequence ID" value="ALN59841.1"/>
    <property type="molecule type" value="Genomic_DNA"/>
</dbReference>
<evidence type="ECO:0000313" key="2">
    <source>
        <dbReference type="Proteomes" id="UP000061569"/>
    </source>
</evidence>
<accession>A0A0S2DMY2</accession>
<gene>
    <name evidence="1" type="ORF">GLE_4500</name>
</gene>
<protein>
    <submittedName>
        <fullName evidence="1">Uncharacterized protein</fullName>
    </submittedName>
</protein>
<name>A0A0S2DMY2_LYSEN</name>
<dbReference type="Proteomes" id="UP000061569">
    <property type="component" value="Chromosome"/>
</dbReference>
<organism evidence="1 2">
    <name type="scientific">Lysobacter enzymogenes</name>
    <dbReference type="NCBI Taxonomy" id="69"/>
    <lineage>
        <taxon>Bacteria</taxon>
        <taxon>Pseudomonadati</taxon>
        <taxon>Pseudomonadota</taxon>
        <taxon>Gammaproteobacteria</taxon>
        <taxon>Lysobacterales</taxon>
        <taxon>Lysobacteraceae</taxon>
        <taxon>Lysobacter</taxon>
    </lineage>
</organism>
<evidence type="ECO:0000313" key="1">
    <source>
        <dbReference type="EMBL" id="ALN59841.1"/>
    </source>
</evidence>
<sequence length="51" mass="5409">MEQKYIKAITKSDASILERAVASPEVKQLVVAFAKVAVPQLVKAFIGAPGP</sequence>
<reference evidence="1 2" key="1">
    <citation type="submission" date="2015-11" db="EMBL/GenBank/DDBJ databases">
        <title>Genome sequences of Lysobacter enzymogenes strain C3 and Lysobacter antibioticus ATCC 29479.</title>
        <authorList>
            <person name="Kobayashi D.Y."/>
        </authorList>
    </citation>
    <scope>NUCLEOTIDE SEQUENCE [LARGE SCALE GENOMIC DNA]</scope>
    <source>
        <strain evidence="1 2">C3</strain>
    </source>
</reference>
<dbReference type="KEGG" id="lez:GLE_4500"/>
<dbReference type="PATRIC" id="fig|69.6.peg.4436"/>
<proteinExistence type="predicted"/>
<dbReference type="AlphaFoldDB" id="A0A0S2DMY2"/>